<dbReference type="EMBL" id="JARKHS020003349">
    <property type="protein sequence ID" value="KAK8785643.1"/>
    <property type="molecule type" value="Genomic_DNA"/>
</dbReference>
<evidence type="ECO:0000256" key="2">
    <source>
        <dbReference type="ARBA" id="ARBA00005748"/>
    </source>
</evidence>
<evidence type="ECO:0000256" key="4">
    <source>
        <dbReference type="ARBA" id="ARBA00022729"/>
    </source>
</evidence>
<dbReference type="PANTHER" id="PTHR13598">
    <property type="entry name" value="AT07567P-RELATED"/>
    <property type="match status" value="1"/>
</dbReference>
<dbReference type="Pfam" id="PF10225">
    <property type="entry name" value="NEMP"/>
    <property type="match status" value="1"/>
</dbReference>
<feature type="transmembrane region" description="Helical" evidence="9">
    <location>
        <begin position="6"/>
        <end position="27"/>
    </location>
</feature>
<reference evidence="10 11" key="1">
    <citation type="journal article" date="2023" name="Arcadia Sci">
        <title>De novo assembly of a long-read Amblyomma americanum tick genome.</title>
        <authorList>
            <person name="Chou S."/>
            <person name="Poskanzer K.E."/>
            <person name="Rollins M."/>
            <person name="Thuy-Boun P.S."/>
        </authorList>
    </citation>
    <scope>NUCLEOTIDE SEQUENCE [LARGE SCALE GENOMIC DNA]</scope>
    <source>
        <strain evidence="10">F_SG_1</strain>
        <tissue evidence="10">Salivary glands</tissue>
    </source>
</reference>
<feature type="region of interest" description="Disordered" evidence="8">
    <location>
        <begin position="345"/>
        <end position="389"/>
    </location>
</feature>
<dbReference type="Proteomes" id="UP001321473">
    <property type="component" value="Unassembled WGS sequence"/>
</dbReference>
<evidence type="ECO:0000256" key="7">
    <source>
        <dbReference type="ARBA" id="ARBA00023242"/>
    </source>
</evidence>
<feature type="transmembrane region" description="Helical" evidence="9">
    <location>
        <begin position="137"/>
        <end position="153"/>
    </location>
</feature>
<evidence type="ECO:0000256" key="8">
    <source>
        <dbReference type="SAM" id="MobiDB-lite"/>
    </source>
</evidence>
<proteinExistence type="inferred from homology"/>
<name>A0AAQ4FFR4_AMBAM</name>
<organism evidence="10 11">
    <name type="scientific">Amblyomma americanum</name>
    <name type="common">Lone star tick</name>
    <dbReference type="NCBI Taxonomy" id="6943"/>
    <lineage>
        <taxon>Eukaryota</taxon>
        <taxon>Metazoa</taxon>
        <taxon>Ecdysozoa</taxon>
        <taxon>Arthropoda</taxon>
        <taxon>Chelicerata</taxon>
        <taxon>Arachnida</taxon>
        <taxon>Acari</taxon>
        <taxon>Parasitiformes</taxon>
        <taxon>Ixodida</taxon>
        <taxon>Ixodoidea</taxon>
        <taxon>Ixodidae</taxon>
        <taxon>Amblyomminae</taxon>
        <taxon>Amblyomma</taxon>
    </lineage>
</organism>
<dbReference type="PANTHER" id="PTHR13598:SF1">
    <property type="entry name" value="AT07567P-RELATED"/>
    <property type="match status" value="1"/>
</dbReference>
<evidence type="ECO:0000256" key="3">
    <source>
        <dbReference type="ARBA" id="ARBA00022692"/>
    </source>
</evidence>
<comment type="similarity">
    <text evidence="2">Belongs to the NEMP family.</text>
</comment>
<keyword evidence="4" id="KW-0732">Signal</keyword>
<keyword evidence="5 9" id="KW-1133">Transmembrane helix</keyword>
<evidence type="ECO:0000313" key="10">
    <source>
        <dbReference type="EMBL" id="KAK8785643.1"/>
    </source>
</evidence>
<comment type="caution">
    <text evidence="10">The sequence shown here is derived from an EMBL/GenBank/DDBJ whole genome shotgun (WGS) entry which is preliminary data.</text>
</comment>
<evidence type="ECO:0000256" key="9">
    <source>
        <dbReference type="SAM" id="Phobius"/>
    </source>
</evidence>
<sequence length="389" mass="42374">MCPARAAFTVTVFFSALGGAVGSSVLLQEHSVYSSPKKPEYVDTIDVYCWEPPHDVDIFRAASIVFSVVPGDLSVFTGVDAQEVQQQHVDSILRSPFLTSKSLREVSLNRRDARCVGVASQEAYEFVFQRDVSRRRLVQFCLGVAVFFLAPAACRNAAVFYACGTGLGVLAFLLIAVFLASRLLPRRAAGYAVLAFGWTVVLSWLDSLWSNAHDVLANYLHLVVGYAVTSALVSFAVCYRFGPPSNPRTVDLIQWSLQLAAAACVYFSSDRRDVTAAVVVLMLTLYLLPKLCSKMRSASRGDVGAPAAGLPRTSSCSWCSDDGTWTIMTKVRAPQAKKISMYIHADDPQNGGRPSGQWLTVTESGMCDDSSEEPASFRSDQLDDSESIE</sequence>
<keyword evidence="3 9" id="KW-0812">Transmembrane</keyword>
<feature type="transmembrane region" description="Helical" evidence="9">
    <location>
        <begin position="159"/>
        <end position="181"/>
    </location>
</feature>
<dbReference type="InterPro" id="IPR019358">
    <property type="entry name" value="NEMP_fam"/>
</dbReference>
<evidence type="ECO:0000256" key="1">
    <source>
        <dbReference type="ARBA" id="ARBA00004575"/>
    </source>
</evidence>
<evidence type="ECO:0000313" key="11">
    <source>
        <dbReference type="Proteomes" id="UP001321473"/>
    </source>
</evidence>
<gene>
    <name evidence="10" type="ORF">V5799_007992</name>
</gene>
<dbReference type="AlphaFoldDB" id="A0AAQ4FFR4"/>
<comment type="subcellular location">
    <subcellularLocation>
        <location evidence="1">Nucleus inner membrane</location>
        <topology evidence="1">Multi-pass membrane protein</topology>
        <orientation evidence="1">Nucleoplasmic side</orientation>
    </subcellularLocation>
</comment>
<protein>
    <submittedName>
        <fullName evidence="10">Uncharacterized protein</fullName>
    </submittedName>
</protein>
<keyword evidence="7" id="KW-0539">Nucleus</keyword>
<dbReference type="GO" id="GO:0005637">
    <property type="term" value="C:nuclear inner membrane"/>
    <property type="evidence" value="ECO:0007669"/>
    <property type="project" value="UniProtKB-SubCell"/>
</dbReference>
<evidence type="ECO:0000256" key="6">
    <source>
        <dbReference type="ARBA" id="ARBA00023136"/>
    </source>
</evidence>
<evidence type="ECO:0000256" key="5">
    <source>
        <dbReference type="ARBA" id="ARBA00022989"/>
    </source>
</evidence>
<feature type="transmembrane region" description="Helical" evidence="9">
    <location>
        <begin position="188"/>
        <end position="205"/>
    </location>
</feature>
<keyword evidence="11" id="KW-1185">Reference proteome</keyword>
<keyword evidence="6 9" id="KW-0472">Membrane</keyword>
<feature type="transmembrane region" description="Helical" evidence="9">
    <location>
        <begin position="217"/>
        <end position="238"/>
    </location>
</feature>
<accession>A0AAQ4FFR4</accession>